<organism evidence="1 2">
    <name type="scientific">Trametes coccinea (strain BRFM310)</name>
    <name type="common">Pycnoporus coccineus</name>
    <dbReference type="NCBI Taxonomy" id="1353009"/>
    <lineage>
        <taxon>Eukaryota</taxon>
        <taxon>Fungi</taxon>
        <taxon>Dikarya</taxon>
        <taxon>Basidiomycota</taxon>
        <taxon>Agaricomycotina</taxon>
        <taxon>Agaricomycetes</taxon>
        <taxon>Polyporales</taxon>
        <taxon>Polyporaceae</taxon>
        <taxon>Trametes</taxon>
    </lineage>
</organism>
<accession>A0A1Y2J1X6</accession>
<keyword evidence="2" id="KW-1185">Reference proteome</keyword>
<dbReference type="AlphaFoldDB" id="A0A1Y2J1X6"/>
<protein>
    <submittedName>
        <fullName evidence="1">Uncharacterized protein</fullName>
    </submittedName>
</protein>
<sequence length="169" mass="18719">MHRPIPIQLSFHHLLPPAGSLYFILPSPPPPSPRLTHGLFIALHTPTHIPHPPGPRRSRSQTIAREGCPSSVLHTYILVRTLSHRWPASPFLFFLAAAAATSYTPSSSPFRLARAVVVDDDEDDFSLSVRRLAHACSLPCNLAVIALFARTSFALDRPRTSPSVRWPVR</sequence>
<evidence type="ECO:0000313" key="1">
    <source>
        <dbReference type="EMBL" id="OSD07386.1"/>
    </source>
</evidence>
<evidence type="ECO:0000313" key="2">
    <source>
        <dbReference type="Proteomes" id="UP000193067"/>
    </source>
</evidence>
<reference evidence="1 2" key="1">
    <citation type="journal article" date="2015" name="Biotechnol. Biofuels">
        <title>Enhanced degradation of softwood versus hardwood by the white-rot fungus Pycnoporus coccineus.</title>
        <authorList>
            <person name="Couturier M."/>
            <person name="Navarro D."/>
            <person name="Chevret D."/>
            <person name="Henrissat B."/>
            <person name="Piumi F."/>
            <person name="Ruiz-Duenas F.J."/>
            <person name="Martinez A.T."/>
            <person name="Grigoriev I.V."/>
            <person name="Riley R."/>
            <person name="Lipzen A."/>
            <person name="Berrin J.G."/>
            <person name="Master E.R."/>
            <person name="Rosso M.N."/>
        </authorList>
    </citation>
    <scope>NUCLEOTIDE SEQUENCE [LARGE SCALE GENOMIC DNA]</scope>
    <source>
        <strain evidence="1 2">BRFM310</strain>
    </source>
</reference>
<dbReference type="Proteomes" id="UP000193067">
    <property type="component" value="Unassembled WGS sequence"/>
</dbReference>
<proteinExistence type="predicted"/>
<gene>
    <name evidence="1" type="ORF">PYCCODRAFT_606841</name>
</gene>
<name>A0A1Y2J1X6_TRAC3</name>
<dbReference type="EMBL" id="KZ084088">
    <property type="protein sequence ID" value="OSD07386.1"/>
    <property type="molecule type" value="Genomic_DNA"/>
</dbReference>